<evidence type="ECO:0000256" key="1">
    <source>
        <dbReference type="SAM" id="MobiDB-lite"/>
    </source>
</evidence>
<proteinExistence type="predicted"/>
<keyword evidence="3" id="KW-1185">Reference proteome</keyword>
<accession>A0A9D4Q0E8</accession>
<feature type="region of interest" description="Disordered" evidence="1">
    <location>
        <begin position="134"/>
        <end position="200"/>
    </location>
</feature>
<protein>
    <submittedName>
        <fullName evidence="2">Uncharacterized protein</fullName>
    </submittedName>
</protein>
<organism evidence="2 3">
    <name type="scientific">Rhipicephalus sanguineus</name>
    <name type="common">Brown dog tick</name>
    <name type="synonym">Ixodes sanguineus</name>
    <dbReference type="NCBI Taxonomy" id="34632"/>
    <lineage>
        <taxon>Eukaryota</taxon>
        <taxon>Metazoa</taxon>
        <taxon>Ecdysozoa</taxon>
        <taxon>Arthropoda</taxon>
        <taxon>Chelicerata</taxon>
        <taxon>Arachnida</taxon>
        <taxon>Acari</taxon>
        <taxon>Parasitiformes</taxon>
        <taxon>Ixodida</taxon>
        <taxon>Ixodoidea</taxon>
        <taxon>Ixodidae</taxon>
        <taxon>Rhipicephalinae</taxon>
        <taxon>Rhipicephalus</taxon>
        <taxon>Rhipicephalus</taxon>
    </lineage>
</organism>
<dbReference type="AlphaFoldDB" id="A0A9D4Q0E8"/>
<sequence>MVEFWWGSCLANVLGQLNKKEDEEKGVSQVLVLGENVQLPDKVYSLLKKGPKFSLEPAVPPHELLAFNRRVASRAPQDQHDRCLLEGIDALARTVKAKKDFLWIAANEHRADDATRMPGLRPQLLIGQGRSIPAPTHEPAGPVESCGHSTTSPHGPYYRGKPPWDQPEVPRSLQGRDVPEPFRGLTLEDRHPNEPGASYTEEERRLLCALCGVPEIHRSTHRASPLHAERAAAERARQHVPNDEEAVTQALLVLRSLRPDLLARPQAIREDDILDIEINDV</sequence>
<name>A0A9D4Q0E8_RHISA</name>
<reference evidence="2" key="2">
    <citation type="submission" date="2021-09" db="EMBL/GenBank/DDBJ databases">
        <authorList>
            <person name="Jia N."/>
            <person name="Wang J."/>
            <person name="Shi W."/>
            <person name="Du L."/>
            <person name="Sun Y."/>
            <person name="Zhan W."/>
            <person name="Jiang J."/>
            <person name="Wang Q."/>
            <person name="Zhang B."/>
            <person name="Ji P."/>
            <person name="Sakyi L.B."/>
            <person name="Cui X."/>
            <person name="Yuan T."/>
            <person name="Jiang B."/>
            <person name="Yang W."/>
            <person name="Lam T.T.-Y."/>
            <person name="Chang Q."/>
            <person name="Ding S."/>
            <person name="Wang X."/>
            <person name="Zhu J."/>
            <person name="Ruan X."/>
            <person name="Zhao L."/>
            <person name="Wei J."/>
            <person name="Que T."/>
            <person name="Du C."/>
            <person name="Cheng J."/>
            <person name="Dai P."/>
            <person name="Han X."/>
            <person name="Huang E."/>
            <person name="Gao Y."/>
            <person name="Liu J."/>
            <person name="Shao H."/>
            <person name="Ye R."/>
            <person name="Li L."/>
            <person name="Wei W."/>
            <person name="Wang X."/>
            <person name="Wang C."/>
            <person name="Huo Q."/>
            <person name="Li W."/>
            <person name="Guo W."/>
            <person name="Chen H."/>
            <person name="Chen S."/>
            <person name="Zhou L."/>
            <person name="Zhou L."/>
            <person name="Ni X."/>
            <person name="Tian J."/>
            <person name="Zhou Y."/>
            <person name="Sheng Y."/>
            <person name="Liu T."/>
            <person name="Pan Y."/>
            <person name="Xia L."/>
            <person name="Li J."/>
            <person name="Zhao F."/>
            <person name="Cao W."/>
        </authorList>
    </citation>
    <scope>NUCLEOTIDE SEQUENCE</scope>
    <source>
        <strain evidence="2">Rsan-2018</strain>
        <tissue evidence="2">Larvae</tissue>
    </source>
</reference>
<evidence type="ECO:0000313" key="3">
    <source>
        <dbReference type="Proteomes" id="UP000821837"/>
    </source>
</evidence>
<reference evidence="2" key="1">
    <citation type="journal article" date="2020" name="Cell">
        <title>Large-Scale Comparative Analyses of Tick Genomes Elucidate Their Genetic Diversity and Vector Capacities.</title>
        <authorList>
            <consortium name="Tick Genome and Microbiome Consortium (TIGMIC)"/>
            <person name="Jia N."/>
            <person name="Wang J."/>
            <person name="Shi W."/>
            <person name="Du L."/>
            <person name="Sun Y."/>
            <person name="Zhan W."/>
            <person name="Jiang J.F."/>
            <person name="Wang Q."/>
            <person name="Zhang B."/>
            <person name="Ji P."/>
            <person name="Bell-Sakyi L."/>
            <person name="Cui X.M."/>
            <person name="Yuan T.T."/>
            <person name="Jiang B.G."/>
            <person name="Yang W.F."/>
            <person name="Lam T.T."/>
            <person name="Chang Q.C."/>
            <person name="Ding S.J."/>
            <person name="Wang X.J."/>
            <person name="Zhu J.G."/>
            <person name="Ruan X.D."/>
            <person name="Zhao L."/>
            <person name="Wei J.T."/>
            <person name="Ye R.Z."/>
            <person name="Que T.C."/>
            <person name="Du C.H."/>
            <person name="Zhou Y.H."/>
            <person name="Cheng J.X."/>
            <person name="Dai P.F."/>
            <person name="Guo W.B."/>
            <person name="Han X.H."/>
            <person name="Huang E.J."/>
            <person name="Li L.F."/>
            <person name="Wei W."/>
            <person name="Gao Y.C."/>
            <person name="Liu J.Z."/>
            <person name="Shao H.Z."/>
            <person name="Wang X."/>
            <person name="Wang C.C."/>
            <person name="Yang T.C."/>
            <person name="Huo Q.B."/>
            <person name="Li W."/>
            <person name="Chen H.Y."/>
            <person name="Chen S.E."/>
            <person name="Zhou L.G."/>
            <person name="Ni X.B."/>
            <person name="Tian J.H."/>
            <person name="Sheng Y."/>
            <person name="Liu T."/>
            <person name="Pan Y.S."/>
            <person name="Xia L.Y."/>
            <person name="Li J."/>
            <person name="Zhao F."/>
            <person name="Cao W.C."/>
        </authorList>
    </citation>
    <scope>NUCLEOTIDE SEQUENCE</scope>
    <source>
        <strain evidence="2">Rsan-2018</strain>
    </source>
</reference>
<comment type="caution">
    <text evidence="2">The sequence shown here is derived from an EMBL/GenBank/DDBJ whole genome shotgun (WGS) entry which is preliminary data.</text>
</comment>
<evidence type="ECO:0000313" key="2">
    <source>
        <dbReference type="EMBL" id="KAH7962179.1"/>
    </source>
</evidence>
<dbReference type="EMBL" id="JABSTV010001249">
    <property type="protein sequence ID" value="KAH7962179.1"/>
    <property type="molecule type" value="Genomic_DNA"/>
</dbReference>
<gene>
    <name evidence="2" type="ORF">HPB52_014728</name>
</gene>
<dbReference type="VEuPathDB" id="VectorBase:RSAN_051069"/>
<dbReference type="Proteomes" id="UP000821837">
    <property type="component" value="Chromosome 3"/>
</dbReference>